<feature type="coiled-coil region" evidence="1">
    <location>
        <begin position="185"/>
        <end position="282"/>
    </location>
</feature>
<organism evidence="2 3">
    <name type="scientific">Arenibacter echinorum</name>
    <dbReference type="NCBI Taxonomy" id="440515"/>
    <lineage>
        <taxon>Bacteria</taxon>
        <taxon>Pseudomonadati</taxon>
        <taxon>Bacteroidota</taxon>
        <taxon>Flavobacteriia</taxon>
        <taxon>Flavobacteriales</taxon>
        <taxon>Flavobacteriaceae</taxon>
        <taxon>Arenibacter</taxon>
    </lineage>
</organism>
<sequence>MAQASIHFEPVKPGSEVHNYRLKSFDYVRKDLSHLNESWASSTIPEIRADVNTRYLKSVGQKMQKKATPIREAVVNINENHTLKDLQKLSKALEDRFGIRTFQIHIHKDEGHQKSKKEWKRNLHAHLVCDWTDKVTGKSLKLNQKDMIEMQDLTAQIMGMERGVSSDKKRLSSIQFKIEKEWEKLEQVLVNINNLEVQARQLSSQKKINEEELKEIQNDLSRFKAIRRDFDKLSDKYIVKNFLGLIDASKTAENIKVLALNNRDLEKEVKSWKEAFGRERKQKS</sequence>
<dbReference type="OrthoDB" id="1222728at2"/>
<keyword evidence="1" id="KW-0175">Coiled coil</keyword>
<protein>
    <recommendedName>
        <fullName evidence="4">Mobilization protein</fullName>
    </recommendedName>
</protein>
<keyword evidence="3" id="KW-1185">Reference proteome</keyword>
<dbReference type="AlphaFoldDB" id="A0A327QLR7"/>
<dbReference type="Proteomes" id="UP000249696">
    <property type="component" value="Unassembled WGS sequence"/>
</dbReference>
<accession>A0A327QLR7</accession>
<evidence type="ECO:0000256" key="1">
    <source>
        <dbReference type="SAM" id="Coils"/>
    </source>
</evidence>
<feature type="non-terminal residue" evidence="2">
    <location>
        <position position="284"/>
    </location>
</feature>
<proteinExistence type="predicted"/>
<dbReference type="RefSeq" id="WP_111625674.1">
    <property type="nucleotide sequence ID" value="NZ_QLLN01000023.1"/>
</dbReference>
<evidence type="ECO:0000313" key="2">
    <source>
        <dbReference type="EMBL" id="RAJ04612.1"/>
    </source>
</evidence>
<evidence type="ECO:0008006" key="4">
    <source>
        <dbReference type="Google" id="ProtNLM"/>
    </source>
</evidence>
<evidence type="ECO:0000313" key="3">
    <source>
        <dbReference type="Proteomes" id="UP000249696"/>
    </source>
</evidence>
<reference evidence="2 3" key="1">
    <citation type="submission" date="2018-06" db="EMBL/GenBank/DDBJ databases">
        <title>Genomic Encyclopedia of Archaeal and Bacterial Type Strains, Phase II (KMG-II): from individual species to whole genera.</title>
        <authorList>
            <person name="Goeker M."/>
        </authorList>
    </citation>
    <scope>NUCLEOTIDE SEQUENCE [LARGE SCALE GENOMIC DNA]</scope>
    <source>
        <strain evidence="2 3">DSM 23522</strain>
    </source>
</reference>
<dbReference type="EMBL" id="QLLN01000023">
    <property type="protein sequence ID" value="RAJ04612.1"/>
    <property type="molecule type" value="Genomic_DNA"/>
</dbReference>
<comment type="caution">
    <text evidence="2">The sequence shown here is derived from an EMBL/GenBank/DDBJ whole genome shotgun (WGS) entry which is preliminary data.</text>
</comment>
<gene>
    <name evidence="2" type="ORF">LV92_04397</name>
</gene>
<name>A0A327QLR7_9FLAO</name>